<dbReference type="InterPro" id="IPR002125">
    <property type="entry name" value="CMP_dCMP_dom"/>
</dbReference>
<dbReference type="PROSITE" id="PS51747">
    <property type="entry name" value="CYT_DCMP_DEAMINASES_2"/>
    <property type="match status" value="1"/>
</dbReference>
<organism evidence="5 6">
    <name type="scientific">Magnusiomyces paraingens</name>
    <dbReference type="NCBI Taxonomy" id="2606893"/>
    <lineage>
        <taxon>Eukaryota</taxon>
        <taxon>Fungi</taxon>
        <taxon>Dikarya</taxon>
        <taxon>Ascomycota</taxon>
        <taxon>Saccharomycotina</taxon>
        <taxon>Dipodascomycetes</taxon>
        <taxon>Dipodascales</taxon>
        <taxon>Dipodascaceae</taxon>
        <taxon>Magnusiomyces</taxon>
    </lineage>
</organism>
<keyword evidence="2" id="KW-0378">Hydrolase</keyword>
<evidence type="ECO:0000256" key="2">
    <source>
        <dbReference type="ARBA" id="ARBA00022801"/>
    </source>
</evidence>
<dbReference type="SUPFAM" id="SSF53927">
    <property type="entry name" value="Cytidine deaminase-like"/>
    <property type="match status" value="1"/>
</dbReference>
<evidence type="ECO:0000256" key="3">
    <source>
        <dbReference type="ARBA" id="ARBA00022833"/>
    </source>
</evidence>
<dbReference type="GO" id="GO:0052717">
    <property type="term" value="F:tRNA-specific adenosine-34 deaminase activity"/>
    <property type="evidence" value="ECO:0007669"/>
    <property type="project" value="UniProtKB-EC"/>
</dbReference>
<keyword evidence="3" id="KW-0862">Zinc</keyword>
<evidence type="ECO:0000259" key="4">
    <source>
        <dbReference type="PROSITE" id="PS51747"/>
    </source>
</evidence>
<dbReference type="Proteomes" id="UP000398389">
    <property type="component" value="Unassembled WGS sequence"/>
</dbReference>
<evidence type="ECO:0000313" key="6">
    <source>
        <dbReference type="Proteomes" id="UP000398389"/>
    </source>
</evidence>
<dbReference type="CDD" id="cd01285">
    <property type="entry name" value="nucleoside_deaminase"/>
    <property type="match status" value="1"/>
</dbReference>
<keyword evidence="6" id="KW-1185">Reference proteome</keyword>
<dbReference type="AlphaFoldDB" id="A0A5E8BUP9"/>
<dbReference type="GO" id="GO:0002100">
    <property type="term" value="P:tRNA wobble adenosine to inosine editing"/>
    <property type="evidence" value="ECO:0007669"/>
    <property type="project" value="InterPro"/>
</dbReference>
<dbReference type="EMBL" id="CABVLU010000003">
    <property type="protein sequence ID" value="VVT55222.1"/>
    <property type="molecule type" value="Genomic_DNA"/>
</dbReference>
<dbReference type="PANTHER" id="PTHR11079:SF149">
    <property type="entry name" value="TRNA-SPECIFIC ADENOSINE DEAMINASE 2"/>
    <property type="match status" value="1"/>
</dbReference>
<dbReference type="GeneID" id="43583303"/>
<proteinExistence type="predicted"/>
<evidence type="ECO:0000313" key="5">
    <source>
        <dbReference type="EMBL" id="VVT55222.1"/>
    </source>
</evidence>
<dbReference type="GO" id="GO:0008270">
    <property type="term" value="F:zinc ion binding"/>
    <property type="evidence" value="ECO:0007669"/>
    <property type="project" value="InterPro"/>
</dbReference>
<dbReference type="GO" id="GO:0005737">
    <property type="term" value="C:cytoplasm"/>
    <property type="evidence" value="ECO:0007669"/>
    <property type="project" value="TreeGrafter"/>
</dbReference>
<dbReference type="GO" id="GO:0005634">
    <property type="term" value="C:nucleus"/>
    <property type="evidence" value="ECO:0007669"/>
    <property type="project" value="TreeGrafter"/>
</dbReference>
<dbReference type="InterPro" id="IPR016193">
    <property type="entry name" value="Cytidine_deaminase-like"/>
</dbReference>
<evidence type="ECO:0000256" key="1">
    <source>
        <dbReference type="ARBA" id="ARBA00022723"/>
    </source>
</evidence>
<dbReference type="OrthoDB" id="1701769at2759"/>
<feature type="domain" description="CMP/dCMP-type deaminase" evidence="4">
    <location>
        <begin position="1"/>
        <end position="85"/>
    </location>
</feature>
<gene>
    <name evidence="5" type="ORF">SAPINGB_P004488</name>
</gene>
<dbReference type="InterPro" id="IPR016192">
    <property type="entry name" value="APOBEC/CMP_deaminase_Zn-bd"/>
</dbReference>
<sequence length="170" mass="19749">MSIKDTGSDHFKHMQEALEMATRHAEFLAIDEALKDQDSNNDVISECDLYVTVEPCVMCASALRQLRIRRVFFGCANDRFGGCGSVLWINQGPGPDPEYKCYPGFYREEAIMLLRKFYVQENEKAPVPHTKKVRELKYNIETMSYKHYVQSLEEFIQVYGKENKEIYINS</sequence>
<dbReference type="RefSeq" id="XP_031855094.1">
    <property type="nucleotide sequence ID" value="XM_031999203.1"/>
</dbReference>
<name>A0A5E8BUP9_9ASCO</name>
<accession>A0A5E8BUP9</accession>
<reference evidence="5 6" key="1">
    <citation type="submission" date="2019-09" db="EMBL/GenBank/DDBJ databases">
        <authorList>
            <person name="Brejova B."/>
        </authorList>
    </citation>
    <scope>NUCLEOTIDE SEQUENCE [LARGE SCALE GENOMIC DNA]</scope>
</reference>
<dbReference type="PROSITE" id="PS00903">
    <property type="entry name" value="CYT_DCMP_DEAMINASES_1"/>
    <property type="match status" value="1"/>
</dbReference>
<dbReference type="PANTHER" id="PTHR11079">
    <property type="entry name" value="CYTOSINE DEAMINASE FAMILY MEMBER"/>
    <property type="match status" value="1"/>
</dbReference>
<protein>
    <recommendedName>
        <fullName evidence="4">CMP/dCMP-type deaminase domain-containing protein</fullName>
    </recommendedName>
</protein>
<keyword evidence="1" id="KW-0479">Metal-binding</keyword>
<dbReference type="Gene3D" id="3.40.140.10">
    <property type="entry name" value="Cytidine Deaminase, domain 2"/>
    <property type="match status" value="1"/>
</dbReference>
<dbReference type="Pfam" id="PF00383">
    <property type="entry name" value="dCMP_cyt_deam_1"/>
    <property type="match status" value="1"/>
</dbReference>